<dbReference type="EMBL" id="HBEO01018506">
    <property type="protein sequence ID" value="CAD8488074.1"/>
    <property type="molecule type" value="Transcribed_RNA"/>
</dbReference>
<feature type="domain" description="Ubiquitin-like" evidence="2">
    <location>
        <begin position="115"/>
        <end position="191"/>
    </location>
</feature>
<dbReference type="InterPro" id="IPR019956">
    <property type="entry name" value="Ubiquitin_dom"/>
</dbReference>
<feature type="region of interest" description="Disordered" evidence="1">
    <location>
        <begin position="1"/>
        <end position="20"/>
    </location>
</feature>
<dbReference type="InterPro" id="IPR000626">
    <property type="entry name" value="Ubiquitin-like_dom"/>
</dbReference>
<dbReference type="Gene3D" id="3.10.20.90">
    <property type="entry name" value="Phosphatidylinositol 3-kinase Catalytic Subunit, Chain A, domain 1"/>
    <property type="match status" value="1"/>
</dbReference>
<dbReference type="InterPro" id="IPR050158">
    <property type="entry name" value="Ubiquitin_ubiquitin-like"/>
</dbReference>
<evidence type="ECO:0000259" key="2">
    <source>
        <dbReference type="PROSITE" id="PS50053"/>
    </source>
</evidence>
<dbReference type="PRINTS" id="PR00348">
    <property type="entry name" value="UBIQUITIN"/>
</dbReference>
<gene>
    <name evidence="3" type="ORF">HPHI1048_LOCUS12632</name>
</gene>
<protein>
    <recommendedName>
        <fullName evidence="2">Ubiquitin-like domain-containing protein</fullName>
    </recommendedName>
</protein>
<dbReference type="CDD" id="cd17039">
    <property type="entry name" value="Ubl_ubiquitin_like"/>
    <property type="match status" value="1"/>
</dbReference>
<organism evidence="3">
    <name type="scientific">Hanusia phi</name>
    <dbReference type="NCBI Taxonomy" id="3032"/>
    <lineage>
        <taxon>Eukaryota</taxon>
        <taxon>Cryptophyceae</taxon>
        <taxon>Pyrenomonadales</taxon>
        <taxon>Geminigeraceae</taxon>
        <taxon>Hanusia</taxon>
    </lineage>
</organism>
<dbReference type="SUPFAM" id="SSF54236">
    <property type="entry name" value="Ubiquitin-like"/>
    <property type="match status" value="2"/>
</dbReference>
<dbReference type="AlphaFoldDB" id="A0A7S0ELX1"/>
<name>A0A7S0ELX1_9CRYP</name>
<dbReference type="SMART" id="SM00213">
    <property type="entry name" value="UBQ"/>
    <property type="match status" value="2"/>
</dbReference>
<sequence length="579" mass="65159">MAMQHPAANQTGDLAGREERTMVGRVAQGTETGKVRPIRIFVNWNGELEMVFSEPTKLVSDLAKEIRSAPQVPYHHKFLVYKGLLLLPFLTLDQAVQNDGCLLHLVLNEDQYFGKPLHVKSLTGVLRSVMCGPDFYIEDVKEELSCFQGELPPESQRLVFAGRELQDQHTLREYNIQKPSVLLSVGPAGSGRSIEHFIDSISPRKDEMEVDPGTSIVAVKFLSEDRASSFWGKIHGTPDLATVSKSLIQVIERGCVDRQVEGRISIDVQDSLVIWTAKSDLQPGKQYTVMLNHDIYKPACPFIHKKSKEPVHGSISWNFFTVGYNPLRLTAIFPRPSSRVSVESAVIVIKFDREIHLGDQANQLVAVRGHDLMEPYYDRENLSLVFGFQSPPAPNEICRVRIRDYLIRSATGETLSPRQPDGIIKTTIFRWKFFAASSSLYAEANLASSGVARSIRSYRERVAASFSTPRAGETVQAINTENLTPGRPQREEGRRRNDALDWLIPSNILFLGLVGSIDEMTTATGITHHDRPAQQQLQLAPAHNQLQHDTRTFELMRRGWRAQPAARREEVEGRVEWSF</sequence>
<dbReference type="InterPro" id="IPR029071">
    <property type="entry name" value="Ubiquitin-like_domsf"/>
</dbReference>
<reference evidence="3" key="1">
    <citation type="submission" date="2021-01" db="EMBL/GenBank/DDBJ databases">
        <authorList>
            <person name="Corre E."/>
            <person name="Pelletier E."/>
            <person name="Niang G."/>
            <person name="Scheremetjew M."/>
            <person name="Finn R."/>
            <person name="Kale V."/>
            <person name="Holt S."/>
            <person name="Cochrane G."/>
            <person name="Meng A."/>
            <person name="Brown T."/>
            <person name="Cohen L."/>
        </authorList>
    </citation>
    <scope>NUCLEOTIDE SEQUENCE</scope>
    <source>
        <strain evidence="3">CCMP325</strain>
    </source>
</reference>
<evidence type="ECO:0000313" key="3">
    <source>
        <dbReference type="EMBL" id="CAD8488074.1"/>
    </source>
</evidence>
<proteinExistence type="predicted"/>
<dbReference type="PANTHER" id="PTHR10666">
    <property type="entry name" value="UBIQUITIN"/>
    <property type="match status" value="1"/>
</dbReference>
<dbReference type="PROSITE" id="PS50053">
    <property type="entry name" value="UBIQUITIN_2"/>
    <property type="match status" value="1"/>
</dbReference>
<dbReference type="Pfam" id="PF00240">
    <property type="entry name" value="ubiquitin"/>
    <property type="match status" value="1"/>
</dbReference>
<evidence type="ECO:0000256" key="1">
    <source>
        <dbReference type="SAM" id="MobiDB-lite"/>
    </source>
</evidence>
<accession>A0A7S0ELX1</accession>